<feature type="compositionally biased region" description="Polar residues" evidence="1">
    <location>
        <begin position="132"/>
        <end position="142"/>
    </location>
</feature>
<accession>A0A444FLV5</accession>
<evidence type="ECO:0000313" key="2">
    <source>
        <dbReference type="EMBL" id="RZR71319.1"/>
    </source>
</evidence>
<feature type="region of interest" description="Disordered" evidence="1">
    <location>
        <begin position="169"/>
        <end position="194"/>
    </location>
</feature>
<proteinExistence type="predicted"/>
<dbReference type="Proteomes" id="UP000290560">
    <property type="component" value="Unassembled WGS sequence"/>
</dbReference>
<dbReference type="EMBL" id="KV875516">
    <property type="protein sequence ID" value="RZR71319.1"/>
    <property type="molecule type" value="Genomic_DNA"/>
</dbReference>
<gene>
    <name evidence="2" type="ORF">BHM03_00004608</name>
</gene>
<dbReference type="AlphaFoldDB" id="A0A444FLV5"/>
<evidence type="ECO:0000256" key="1">
    <source>
        <dbReference type="SAM" id="MobiDB-lite"/>
    </source>
</evidence>
<feature type="region of interest" description="Disordered" evidence="1">
    <location>
        <begin position="117"/>
        <end position="150"/>
    </location>
</feature>
<feature type="compositionally biased region" description="Low complexity" evidence="1">
    <location>
        <begin position="117"/>
        <end position="131"/>
    </location>
</feature>
<name>A0A444FLV5_ENSVE</name>
<feature type="compositionally biased region" description="Basic and acidic residues" evidence="1">
    <location>
        <begin position="178"/>
        <end position="188"/>
    </location>
</feature>
<protein>
    <submittedName>
        <fullName evidence="2">Uncharacterized protein</fullName>
    </submittedName>
</protein>
<reference evidence="2" key="1">
    <citation type="journal article" date="2018" name="Data Brief">
        <title>Genome sequence data from 17 accessions of Ensete ventricosum, a staple food crop for millions in Ethiopia.</title>
        <authorList>
            <person name="Yemataw Z."/>
            <person name="Muzemil S."/>
            <person name="Ambachew D."/>
            <person name="Tripathi L."/>
            <person name="Tesfaye K."/>
            <person name="Chala A."/>
            <person name="Farbos A."/>
            <person name="O'Neill P."/>
            <person name="Moore K."/>
            <person name="Grant M."/>
            <person name="Studholme D.J."/>
        </authorList>
    </citation>
    <scope>NUCLEOTIDE SEQUENCE [LARGE SCALE GENOMIC DNA]</scope>
    <source>
        <tissue evidence="2">Leaf</tissue>
    </source>
</reference>
<organism evidence="2">
    <name type="scientific">Ensete ventricosum</name>
    <name type="common">Abyssinian banana</name>
    <name type="synonym">Musa ensete</name>
    <dbReference type="NCBI Taxonomy" id="4639"/>
    <lineage>
        <taxon>Eukaryota</taxon>
        <taxon>Viridiplantae</taxon>
        <taxon>Streptophyta</taxon>
        <taxon>Embryophyta</taxon>
        <taxon>Tracheophyta</taxon>
        <taxon>Spermatophyta</taxon>
        <taxon>Magnoliopsida</taxon>
        <taxon>Liliopsida</taxon>
        <taxon>Zingiberales</taxon>
        <taxon>Musaceae</taxon>
        <taxon>Ensete</taxon>
    </lineage>
</organism>
<sequence length="194" mass="21304">MLHGHERSCSFSGEVSLETGIRGAHACCLNPPTHCTALHIFLSRLPFNAETDDEPIRLLIFLSSIPTAASIACCILDVDEVTRPRKSCITVGRLAQNQRGLLLHVKGQRLVAQATTSSLATATTKATNSSSDNGESYKQHPSMSKEPAILSLNSGRNYTWSDDERKLQAFARPSDSSVDDRGRLDSLRLRQRQQ</sequence>